<dbReference type="EMBL" id="JBEPMU010000005">
    <property type="protein sequence ID" value="MET3653815.1"/>
    <property type="molecule type" value="Genomic_DNA"/>
</dbReference>
<proteinExistence type="predicted"/>
<organism evidence="1 2">
    <name type="scientific">Dyella japonica</name>
    <dbReference type="NCBI Taxonomy" id="231455"/>
    <lineage>
        <taxon>Bacteria</taxon>
        <taxon>Pseudomonadati</taxon>
        <taxon>Pseudomonadota</taxon>
        <taxon>Gammaproteobacteria</taxon>
        <taxon>Lysobacterales</taxon>
        <taxon>Rhodanobacteraceae</taxon>
        <taxon>Dyella</taxon>
    </lineage>
</organism>
<evidence type="ECO:0000313" key="2">
    <source>
        <dbReference type="Proteomes" id="UP001549184"/>
    </source>
</evidence>
<dbReference type="RefSeq" id="WP_354015190.1">
    <property type="nucleotide sequence ID" value="NZ_JBEPMU010000005.1"/>
</dbReference>
<dbReference type="Proteomes" id="UP001549184">
    <property type="component" value="Unassembled WGS sequence"/>
</dbReference>
<evidence type="ECO:0000313" key="1">
    <source>
        <dbReference type="EMBL" id="MET3653815.1"/>
    </source>
</evidence>
<sequence length="197" mass="21602">MSAADIASCIAFDGYRRIAAGSLADVALATKHAVDAGVDGPVLVFDDLNGRPLELDLRGTPDDVLARLPASASDDEPAPRGPGRPKLGVIAREVTLLPRHWDWLASQPGGASATLRRLVEEARRSHRERDAARLAGEAVDRFMSAMTGNLPGYEEASRAFWRKERERFMHVTDAWPADVREHVRQLAMRAWQATLAD</sequence>
<comment type="caution">
    <text evidence="1">The sequence shown here is derived from an EMBL/GenBank/DDBJ whole genome shotgun (WGS) entry which is preliminary data.</text>
</comment>
<reference evidence="1 2" key="1">
    <citation type="submission" date="2024-06" db="EMBL/GenBank/DDBJ databases">
        <title>Sorghum-associated microbial communities from plants grown in Nebraska, USA.</title>
        <authorList>
            <person name="Schachtman D."/>
        </authorList>
    </citation>
    <scope>NUCLEOTIDE SEQUENCE [LARGE SCALE GENOMIC DNA]</scope>
    <source>
        <strain evidence="1 2">1073</strain>
    </source>
</reference>
<accession>A0ABV2JZM7</accession>
<dbReference type="Pfam" id="PF09998">
    <property type="entry name" value="DUF2239"/>
    <property type="match status" value="1"/>
</dbReference>
<gene>
    <name evidence="1" type="ORF">ABIC75_003552</name>
</gene>
<evidence type="ECO:0008006" key="3">
    <source>
        <dbReference type="Google" id="ProtNLM"/>
    </source>
</evidence>
<keyword evidence="2" id="KW-1185">Reference proteome</keyword>
<protein>
    <recommendedName>
        <fullName evidence="3">DUF2239 domain-containing protein</fullName>
    </recommendedName>
</protein>
<dbReference type="InterPro" id="IPR018715">
    <property type="entry name" value="DUF2239"/>
</dbReference>
<name>A0ABV2JZM7_9GAMM</name>